<evidence type="ECO:0000313" key="1">
    <source>
        <dbReference type="EMBL" id="AOW19342.1"/>
    </source>
</evidence>
<dbReference type="RefSeq" id="WP_070235472.1">
    <property type="nucleotide sequence ID" value="NZ_CP017478.1"/>
</dbReference>
<protein>
    <submittedName>
        <fullName evidence="1">Uncharacterized protein</fullName>
    </submittedName>
</protein>
<proteinExistence type="predicted"/>
<accession>A0A1D8P434</accession>
<dbReference type="KEGG" id="lul:LPB138_00990"/>
<reference evidence="1 2" key="1">
    <citation type="submission" date="2016-10" db="EMBL/GenBank/DDBJ databases">
        <title>Lutibacter sp. LPB0138, isolated from marine gastropod.</title>
        <authorList>
            <person name="Kim E."/>
            <person name="Yi H."/>
        </authorList>
    </citation>
    <scope>NUCLEOTIDE SEQUENCE [LARGE SCALE GENOMIC DNA]</scope>
    <source>
        <strain evidence="1 2">LPB0138</strain>
    </source>
</reference>
<dbReference type="AlphaFoldDB" id="A0A1D8P434"/>
<keyword evidence="2" id="KW-1185">Reference proteome</keyword>
<gene>
    <name evidence="1" type="ORF">LPB138_00990</name>
</gene>
<dbReference type="EMBL" id="CP017478">
    <property type="protein sequence ID" value="AOW19342.1"/>
    <property type="molecule type" value="Genomic_DNA"/>
</dbReference>
<name>A0A1D8P434_9FLAO</name>
<sequence length="117" mass="13851">MRIEEYNRITKEENVLDFGTLKETKKQLGINNLTELESEIDRIIAENKIQKPELHNKPNSEETNFYRIDLNSDQIEIIVSMFGDLEVGNLGRNYESTYSARFFAKMLDKWNDLPDYR</sequence>
<organism evidence="1 2">
    <name type="scientific">Urechidicola croceus</name>
    <dbReference type="NCBI Taxonomy" id="1850246"/>
    <lineage>
        <taxon>Bacteria</taxon>
        <taxon>Pseudomonadati</taxon>
        <taxon>Bacteroidota</taxon>
        <taxon>Flavobacteriia</taxon>
        <taxon>Flavobacteriales</taxon>
        <taxon>Flavobacteriaceae</taxon>
        <taxon>Urechidicola</taxon>
    </lineage>
</organism>
<dbReference type="Proteomes" id="UP000176050">
    <property type="component" value="Chromosome"/>
</dbReference>
<evidence type="ECO:0000313" key="2">
    <source>
        <dbReference type="Proteomes" id="UP000176050"/>
    </source>
</evidence>
<dbReference type="OrthoDB" id="1461912at2"/>